<evidence type="ECO:0000256" key="1">
    <source>
        <dbReference type="ARBA" id="ARBA00022908"/>
    </source>
</evidence>
<dbReference type="PROSITE" id="PS51898">
    <property type="entry name" value="TYR_RECOMBINASE"/>
    <property type="match status" value="1"/>
</dbReference>
<name>L8JFX8_9GAMM</name>
<keyword evidence="2" id="KW-0233">DNA recombination</keyword>
<sequence length="469" mass="54491">MEETREQSNLSAEDSDFRLLEVEIDNLAKVKLEGKVNANTGEISVIPELDASPLKSYHKTTKILLAPDGTVVYPQSLYLVSKLRGEGKVDDTGSIALALLTYTRWLDSTHHPQENEDGEIIRPQNLTYKSLSKYEEEGAPWQFAEFLIANCRHRNSDGNEAYALSTARCYMNAVLGFYKWLYKEGYLQKDDERVVTHYSKVTTGFDNSINHNDMLAHTKKNSKPRQVEVSNIMKLFPKAESTEAHKKLKPLTLQHQDIFEEYVVLLPNPFPLMFRLSKRAGLRIDELDKFPAHQIGEMVTDGLDEVPIQITETKFSKPRTLQVPVDLYEELEIYKFSEQRMKNVTKRVALRQTDNDLDDTDYLFLSNKGKPYATNTLEVHFNNLRDWIVNDYPWWYYRPHDLRATFATNWLRHEAALRQVGYDFLMDELAELMGHEETSTTEKYIKYMNQEASQLVVAKRKNEKLQRGW</sequence>
<dbReference type="InterPro" id="IPR011010">
    <property type="entry name" value="DNA_brk_join_enz"/>
</dbReference>
<dbReference type="Pfam" id="PF00589">
    <property type="entry name" value="Phage_integrase"/>
    <property type="match status" value="1"/>
</dbReference>
<reference evidence="4 5" key="1">
    <citation type="submission" date="2012-12" db="EMBL/GenBank/DDBJ databases">
        <title>Genome Assembly of Photobacterium sp. AK15.</title>
        <authorList>
            <person name="Khatri I."/>
            <person name="Vaidya B."/>
            <person name="Srinivas T.N.R."/>
            <person name="Subramanian S."/>
            <person name="Pinnaka A."/>
        </authorList>
    </citation>
    <scope>NUCLEOTIDE SEQUENCE [LARGE SCALE GENOMIC DNA]</scope>
    <source>
        <strain evidence="4 5">AK15</strain>
    </source>
</reference>
<protein>
    <submittedName>
        <fullName evidence="4">MutL protein</fullName>
    </submittedName>
</protein>
<dbReference type="GO" id="GO:0006310">
    <property type="term" value="P:DNA recombination"/>
    <property type="evidence" value="ECO:0007669"/>
    <property type="project" value="UniProtKB-KW"/>
</dbReference>
<evidence type="ECO:0000313" key="4">
    <source>
        <dbReference type="EMBL" id="ELR67168.1"/>
    </source>
</evidence>
<dbReference type="InterPro" id="IPR050090">
    <property type="entry name" value="Tyrosine_recombinase_XerCD"/>
</dbReference>
<dbReference type="PANTHER" id="PTHR30349">
    <property type="entry name" value="PHAGE INTEGRASE-RELATED"/>
    <property type="match status" value="1"/>
</dbReference>
<dbReference type="InterPro" id="IPR002104">
    <property type="entry name" value="Integrase_catalytic"/>
</dbReference>
<dbReference type="GO" id="GO:0015074">
    <property type="term" value="P:DNA integration"/>
    <property type="evidence" value="ECO:0007669"/>
    <property type="project" value="UniProtKB-KW"/>
</dbReference>
<dbReference type="PANTHER" id="PTHR30349:SF64">
    <property type="entry name" value="PROPHAGE INTEGRASE INTD-RELATED"/>
    <property type="match status" value="1"/>
</dbReference>
<dbReference type="PATRIC" id="fig|1056511.3.peg.738"/>
<dbReference type="SUPFAM" id="SSF56349">
    <property type="entry name" value="DNA breaking-rejoining enzymes"/>
    <property type="match status" value="1"/>
</dbReference>
<dbReference type="RefSeq" id="WP_007462562.1">
    <property type="nucleotide sequence ID" value="NZ_AMZO01000003.1"/>
</dbReference>
<dbReference type="GO" id="GO:0003677">
    <property type="term" value="F:DNA binding"/>
    <property type="evidence" value="ECO:0007669"/>
    <property type="project" value="InterPro"/>
</dbReference>
<keyword evidence="5" id="KW-1185">Reference proteome</keyword>
<feature type="domain" description="Tyr recombinase" evidence="3">
    <location>
        <begin position="246"/>
        <end position="457"/>
    </location>
</feature>
<keyword evidence="1" id="KW-0229">DNA integration</keyword>
<comment type="caution">
    <text evidence="4">The sequence shown here is derived from an EMBL/GenBank/DDBJ whole genome shotgun (WGS) entry which is preliminary data.</text>
</comment>
<dbReference type="InterPro" id="IPR013762">
    <property type="entry name" value="Integrase-like_cat_sf"/>
</dbReference>
<organism evidence="4 5">
    <name type="scientific">Photobacterium marinum</name>
    <dbReference type="NCBI Taxonomy" id="1056511"/>
    <lineage>
        <taxon>Bacteria</taxon>
        <taxon>Pseudomonadati</taxon>
        <taxon>Pseudomonadota</taxon>
        <taxon>Gammaproteobacteria</taxon>
        <taxon>Vibrionales</taxon>
        <taxon>Vibrionaceae</taxon>
        <taxon>Photobacterium</taxon>
    </lineage>
</organism>
<evidence type="ECO:0000313" key="5">
    <source>
        <dbReference type="Proteomes" id="UP000011134"/>
    </source>
</evidence>
<proteinExistence type="predicted"/>
<dbReference type="AlphaFoldDB" id="L8JFX8"/>
<gene>
    <name evidence="4" type="ORF">C942_02676</name>
</gene>
<dbReference type="Gene3D" id="1.10.443.10">
    <property type="entry name" value="Intergrase catalytic core"/>
    <property type="match status" value="1"/>
</dbReference>
<dbReference type="Proteomes" id="UP000011134">
    <property type="component" value="Unassembled WGS sequence"/>
</dbReference>
<evidence type="ECO:0000256" key="2">
    <source>
        <dbReference type="ARBA" id="ARBA00023172"/>
    </source>
</evidence>
<dbReference type="EMBL" id="AMZO01000003">
    <property type="protein sequence ID" value="ELR67168.1"/>
    <property type="molecule type" value="Genomic_DNA"/>
</dbReference>
<evidence type="ECO:0000259" key="3">
    <source>
        <dbReference type="PROSITE" id="PS51898"/>
    </source>
</evidence>
<accession>L8JFX8</accession>